<dbReference type="Proteomes" id="UP001438953">
    <property type="component" value="Unassembled WGS sequence"/>
</dbReference>
<gene>
    <name evidence="1" type="ORF">VSX56_12620</name>
</gene>
<proteinExistence type="predicted"/>
<dbReference type="RefSeq" id="WP_350937547.1">
    <property type="nucleotide sequence ID" value="NZ_JAYWLC010000009.1"/>
</dbReference>
<evidence type="ECO:0000313" key="1">
    <source>
        <dbReference type="EMBL" id="MER5172617.1"/>
    </source>
</evidence>
<organism evidence="1 2">
    <name type="scientific">Thioclava kandeliae</name>
    <dbReference type="NCBI Taxonomy" id="3070818"/>
    <lineage>
        <taxon>Bacteria</taxon>
        <taxon>Pseudomonadati</taxon>
        <taxon>Pseudomonadota</taxon>
        <taxon>Alphaproteobacteria</taxon>
        <taxon>Rhodobacterales</taxon>
        <taxon>Paracoccaceae</taxon>
        <taxon>Thioclava</taxon>
    </lineage>
</organism>
<keyword evidence="2" id="KW-1185">Reference proteome</keyword>
<sequence>MNETVIPDRSFRAVTEEARQSGGFCHELAHHALAYLPQGGAAGRHLVVSFGNLTTSQTGGEQHPWGQHLLQGQGWSVLGVINNRNDWYRDAELIAALETLRDEGFFKRFDRVSFYGASMGGFGALTFSQLAPGAHVVAFAPQSTLDPSRVPFEDRYAAAALKGDWSLPYGDAAYSTRDLASAEIFYDPFIAQDKAHAERLTAPQVRFHQLRHFGHKLPFVLLKLRLLKEVSLHALTGDLSDRWLARALRVRHQYVYYTTLMLTNAHARGHDTLAMRGTDLALRQTDHWKLRKLRKSLRTTTDDSEARVATRP</sequence>
<name>A0ABV1SI92_9RHOB</name>
<dbReference type="Gene3D" id="3.40.50.1820">
    <property type="entry name" value="alpha/beta hydrolase"/>
    <property type="match status" value="1"/>
</dbReference>
<reference evidence="1 2" key="1">
    <citation type="submission" date="2024-01" db="EMBL/GenBank/DDBJ databases">
        <authorList>
            <person name="Deng Y."/>
            <person name="Su J."/>
        </authorList>
    </citation>
    <scope>NUCLEOTIDE SEQUENCE [LARGE SCALE GENOMIC DNA]</scope>
    <source>
        <strain evidence="1 2">CPCC 100088</strain>
    </source>
</reference>
<dbReference type="EMBL" id="JAYWLC010000009">
    <property type="protein sequence ID" value="MER5172617.1"/>
    <property type="molecule type" value="Genomic_DNA"/>
</dbReference>
<accession>A0ABV1SI92</accession>
<dbReference type="InterPro" id="IPR029058">
    <property type="entry name" value="AB_hydrolase_fold"/>
</dbReference>
<comment type="caution">
    <text evidence="1">The sequence shown here is derived from an EMBL/GenBank/DDBJ whole genome shotgun (WGS) entry which is preliminary data.</text>
</comment>
<dbReference type="SUPFAM" id="SSF53474">
    <property type="entry name" value="alpha/beta-Hydrolases"/>
    <property type="match status" value="1"/>
</dbReference>
<protein>
    <recommendedName>
        <fullName evidence="3">Peptidase S9 prolyl oligopeptidase catalytic domain-containing protein</fullName>
    </recommendedName>
</protein>
<evidence type="ECO:0000313" key="2">
    <source>
        <dbReference type="Proteomes" id="UP001438953"/>
    </source>
</evidence>
<reference evidence="1 2" key="2">
    <citation type="submission" date="2024-06" db="EMBL/GenBank/DDBJ databases">
        <title>Thioclava kandeliae sp. nov. from a rhizosphere soil sample of Kandelia candel in a mangrove.</title>
        <authorList>
            <person name="Mu T."/>
        </authorList>
    </citation>
    <scope>NUCLEOTIDE SEQUENCE [LARGE SCALE GENOMIC DNA]</scope>
    <source>
        <strain evidence="1 2">CPCC 100088</strain>
    </source>
</reference>
<evidence type="ECO:0008006" key="3">
    <source>
        <dbReference type="Google" id="ProtNLM"/>
    </source>
</evidence>